<keyword evidence="1" id="KW-0732">Signal</keyword>
<dbReference type="EMBL" id="WOEY01000029">
    <property type="protein sequence ID" value="NPT41252.1"/>
    <property type="molecule type" value="Genomic_DNA"/>
</dbReference>
<evidence type="ECO:0000313" key="3">
    <source>
        <dbReference type="Proteomes" id="UP000652198"/>
    </source>
</evidence>
<dbReference type="PROSITE" id="PS51257">
    <property type="entry name" value="PROKAR_LIPOPROTEIN"/>
    <property type="match status" value="1"/>
</dbReference>
<feature type="chain" id="PRO_5046836409" evidence="1">
    <location>
        <begin position="23"/>
        <end position="114"/>
    </location>
</feature>
<evidence type="ECO:0000256" key="1">
    <source>
        <dbReference type="SAM" id="SignalP"/>
    </source>
</evidence>
<feature type="signal peptide" evidence="1">
    <location>
        <begin position="1"/>
        <end position="22"/>
    </location>
</feature>
<comment type="caution">
    <text evidence="2">The sequence shown here is derived from an EMBL/GenBank/DDBJ whole genome shotgun (WGS) entry which is preliminary data.</text>
</comment>
<proteinExistence type="predicted"/>
<sequence>MKKLLKIGLTIGLALGCTFAQAGECGGYGTTECPVSRHDALRLLNYDSEVSLGTATIVSAHATAKALCGYVSYRDRSDQARLSRFAAYNDRVIIAYRVGDAAAEINELCEEGDD</sequence>
<organism evidence="2 3">
    <name type="scientific">Paraburkholderia solitsugae</name>
    <dbReference type="NCBI Taxonomy" id="2675748"/>
    <lineage>
        <taxon>Bacteria</taxon>
        <taxon>Pseudomonadati</taxon>
        <taxon>Pseudomonadota</taxon>
        <taxon>Betaproteobacteria</taxon>
        <taxon>Burkholderiales</taxon>
        <taxon>Burkholderiaceae</taxon>
        <taxon>Paraburkholderia</taxon>
    </lineage>
</organism>
<name>A0ABX2BJY2_9BURK</name>
<dbReference type="Proteomes" id="UP000652198">
    <property type="component" value="Unassembled WGS sequence"/>
</dbReference>
<gene>
    <name evidence="2" type="ORF">GNZ12_07960</name>
</gene>
<keyword evidence="3" id="KW-1185">Reference proteome</keyword>
<protein>
    <submittedName>
        <fullName evidence="2">Uncharacterized protein</fullName>
    </submittedName>
</protein>
<dbReference type="RefSeq" id="WP_172309816.1">
    <property type="nucleotide sequence ID" value="NZ_WOEY01000029.1"/>
</dbReference>
<reference evidence="2 3" key="1">
    <citation type="submission" date="2019-11" db="EMBL/GenBank/DDBJ databases">
        <title>Metabolism of dissolved organic matter in forest soils.</title>
        <authorList>
            <person name="Cyle K.T."/>
            <person name="Wilhelm R.C."/>
            <person name="Martinez C.E."/>
        </authorList>
    </citation>
    <scope>NUCLEOTIDE SEQUENCE [LARGE SCALE GENOMIC DNA]</scope>
    <source>
        <strain evidence="2 3">1N</strain>
    </source>
</reference>
<evidence type="ECO:0000313" key="2">
    <source>
        <dbReference type="EMBL" id="NPT41252.1"/>
    </source>
</evidence>
<accession>A0ABX2BJY2</accession>